<dbReference type="AlphaFoldDB" id="A0A6C0LW18"/>
<reference evidence="7" key="1">
    <citation type="journal article" date="2020" name="Nature">
        <title>Giant virus diversity and host interactions through global metagenomics.</title>
        <authorList>
            <person name="Schulz F."/>
            <person name="Roux S."/>
            <person name="Paez-Espino D."/>
            <person name="Jungbluth S."/>
            <person name="Walsh D.A."/>
            <person name="Denef V.J."/>
            <person name="McMahon K.D."/>
            <person name="Konstantinidis K.T."/>
            <person name="Eloe-Fadrosh E.A."/>
            <person name="Kyrpides N.C."/>
            <person name="Woyke T."/>
        </authorList>
    </citation>
    <scope>NUCLEOTIDE SEQUENCE</scope>
    <source>
        <strain evidence="7">GVMAG-S-1016713-123</strain>
    </source>
</reference>
<evidence type="ECO:0000256" key="1">
    <source>
        <dbReference type="ARBA" id="ARBA00022722"/>
    </source>
</evidence>
<feature type="domain" description="Xrn1 N-terminal" evidence="5">
    <location>
        <begin position="1"/>
        <end position="205"/>
    </location>
</feature>
<dbReference type="Gene3D" id="3.40.50.12390">
    <property type="match status" value="1"/>
</dbReference>
<dbReference type="GO" id="GO:0004534">
    <property type="term" value="F:5'-3' RNA exonuclease activity"/>
    <property type="evidence" value="ECO:0007669"/>
    <property type="project" value="TreeGrafter"/>
</dbReference>
<evidence type="ECO:0000259" key="5">
    <source>
        <dbReference type="Pfam" id="PF03159"/>
    </source>
</evidence>
<dbReference type="InterPro" id="IPR027073">
    <property type="entry name" value="5_3_exoribonuclease"/>
</dbReference>
<keyword evidence="1" id="KW-0540">Nuclease</keyword>
<dbReference type="PANTHER" id="PTHR12341:SF7">
    <property type="entry name" value="5'-3' EXORIBONUCLEASE 1"/>
    <property type="match status" value="1"/>
</dbReference>
<keyword evidence="2" id="KW-0378">Hydrolase</keyword>
<evidence type="ECO:0000259" key="6">
    <source>
        <dbReference type="Pfam" id="PF17846"/>
    </source>
</evidence>
<evidence type="ECO:0000256" key="4">
    <source>
        <dbReference type="ARBA" id="ARBA00038299"/>
    </source>
</evidence>
<organism evidence="7">
    <name type="scientific">viral metagenome</name>
    <dbReference type="NCBI Taxonomy" id="1070528"/>
    <lineage>
        <taxon>unclassified sequences</taxon>
        <taxon>metagenomes</taxon>
        <taxon>organismal metagenomes</taxon>
    </lineage>
</organism>
<feature type="domain" description="Xrn1 helical" evidence="6">
    <location>
        <begin position="255"/>
        <end position="351"/>
    </location>
</feature>
<evidence type="ECO:0000256" key="2">
    <source>
        <dbReference type="ARBA" id="ARBA00022801"/>
    </source>
</evidence>
<keyword evidence="3" id="KW-0269">Exonuclease</keyword>
<evidence type="ECO:0000256" key="3">
    <source>
        <dbReference type="ARBA" id="ARBA00022839"/>
    </source>
</evidence>
<proteinExistence type="inferred from homology"/>
<sequence length="527" mass="62670">MGIPSYFAFIIKNFPQIIKKYVTDSVDNLYIDSNSIVYDCVHSIEFTGNREEYEKQIIHRVCEVIDGYCLTIKPKYVMIALDGVAPVAKLNQQKTRRYKSWFTNEMEKQIKPSQQQDMKWNTTSITPGTIFMDNLNNYIHEYFISKNITKTKNIRFGFSGSDEPGEGEHKIFNKIRSEKEFHKNSNTIVYGLDADLIMLCLHHKHLCNTLNLYRETPQFIKQIDKTLNPNEVYTLDICLLAEKIIDTMTDTYNKNDNNLIHDYIFICFMLGNDFMPHHPAFNIRQNGIHVLLDKYKFLYSSKKNFCLTKDGGIVWNNVRKYITLLSEQEEELFQEEHNKKHKLEKRYLPNTTEDEIWSKFQVMPSFERSTEHFINPNEPGWQSRYYKMLFHINNDSDRIKNISFNYLEALEWTFSYYTTGCKDWHWKYNYNYAPLFKDLIKYIPFFETELIEMKEARPVQSIVQLAYVIPTSSYDLLPDNVSAMLYDKFNVNGPYEMTWAYTKYFFESHVEFPELNIDTLTREISIL</sequence>
<name>A0A6C0LW18_9ZZZZ</name>
<feature type="domain" description="Xrn1 helical" evidence="6">
    <location>
        <begin position="378"/>
        <end position="487"/>
    </location>
</feature>
<dbReference type="Pfam" id="PF17846">
    <property type="entry name" value="XRN_M"/>
    <property type="match status" value="2"/>
</dbReference>
<evidence type="ECO:0008006" key="8">
    <source>
        <dbReference type="Google" id="ProtNLM"/>
    </source>
</evidence>
<dbReference type="GO" id="GO:0003723">
    <property type="term" value="F:RNA binding"/>
    <property type="evidence" value="ECO:0007669"/>
    <property type="project" value="TreeGrafter"/>
</dbReference>
<dbReference type="EMBL" id="MN740567">
    <property type="protein sequence ID" value="QHU34198.1"/>
    <property type="molecule type" value="Genomic_DNA"/>
</dbReference>
<dbReference type="Pfam" id="PF03159">
    <property type="entry name" value="XRN_N"/>
    <property type="match status" value="1"/>
</dbReference>
<dbReference type="GO" id="GO:0016075">
    <property type="term" value="P:rRNA catabolic process"/>
    <property type="evidence" value="ECO:0007669"/>
    <property type="project" value="TreeGrafter"/>
</dbReference>
<dbReference type="InterPro" id="IPR041412">
    <property type="entry name" value="Xrn1_helical"/>
</dbReference>
<evidence type="ECO:0000313" key="7">
    <source>
        <dbReference type="EMBL" id="QHU34198.1"/>
    </source>
</evidence>
<dbReference type="InterPro" id="IPR004859">
    <property type="entry name" value="Xrn1_N"/>
</dbReference>
<dbReference type="GO" id="GO:0005634">
    <property type="term" value="C:nucleus"/>
    <property type="evidence" value="ECO:0007669"/>
    <property type="project" value="TreeGrafter"/>
</dbReference>
<dbReference type="PANTHER" id="PTHR12341">
    <property type="entry name" value="5'-&gt;3' EXORIBONUCLEASE"/>
    <property type="match status" value="1"/>
</dbReference>
<dbReference type="GO" id="GO:0000956">
    <property type="term" value="P:nuclear-transcribed mRNA catabolic process"/>
    <property type="evidence" value="ECO:0007669"/>
    <property type="project" value="TreeGrafter"/>
</dbReference>
<comment type="similarity">
    <text evidence="4">Belongs to the 5'-3' exonuclease family.</text>
</comment>
<protein>
    <recommendedName>
        <fullName evidence="8">Xrn1 N-terminal domain-containing protein</fullName>
    </recommendedName>
</protein>
<accession>A0A6C0LW18</accession>